<dbReference type="InterPro" id="IPR002110">
    <property type="entry name" value="Ankyrin_rpt"/>
</dbReference>
<evidence type="ECO:0000256" key="3">
    <source>
        <dbReference type="PROSITE-ProRule" id="PRU00023"/>
    </source>
</evidence>
<keyword evidence="5" id="KW-1185">Reference proteome</keyword>
<dbReference type="Proteomes" id="UP000800235">
    <property type="component" value="Unassembled WGS sequence"/>
</dbReference>
<keyword evidence="2 3" id="KW-0040">ANK repeat</keyword>
<reference evidence="4" key="1">
    <citation type="journal article" date="2020" name="Stud. Mycol.">
        <title>101 Dothideomycetes genomes: a test case for predicting lifestyles and emergence of pathogens.</title>
        <authorList>
            <person name="Haridas S."/>
            <person name="Albert R."/>
            <person name="Binder M."/>
            <person name="Bloem J."/>
            <person name="Labutti K."/>
            <person name="Salamov A."/>
            <person name="Andreopoulos B."/>
            <person name="Baker S."/>
            <person name="Barry K."/>
            <person name="Bills G."/>
            <person name="Bluhm B."/>
            <person name="Cannon C."/>
            <person name="Castanera R."/>
            <person name="Culley D."/>
            <person name="Daum C."/>
            <person name="Ezra D."/>
            <person name="Gonzalez J."/>
            <person name="Henrissat B."/>
            <person name="Kuo A."/>
            <person name="Liang C."/>
            <person name="Lipzen A."/>
            <person name="Lutzoni F."/>
            <person name="Magnuson J."/>
            <person name="Mondo S."/>
            <person name="Nolan M."/>
            <person name="Ohm R."/>
            <person name="Pangilinan J."/>
            <person name="Park H.-J."/>
            <person name="Ramirez L."/>
            <person name="Alfaro M."/>
            <person name="Sun H."/>
            <person name="Tritt A."/>
            <person name="Yoshinaga Y."/>
            <person name="Zwiers L.-H."/>
            <person name="Turgeon B."/>
            <person name="Goodwin S."/>
            <person name="Spatafora J."/>
            <person name="Crous P."/>
            <person name="Grigoriev I."/>
        </authorList>
    </citation>
    <scope>NUCLEOTIDE SEQUENCE</scope>
    <source>
        <strain evidence="4">CBS 130266</strain>
    </source>
</reference>
<proteinExistence type="predicted"/>
<protein>
    <submittedName>
        <fullName evidence="4">Ankyrin</fullName>
    </submittedName>
</protein>
<dbReference type="OrthoDB" id="1722345at2759"/>
<keyword evidence="1" id="KW-0677">Repeat</keyword>
<dbReference type="InterPro" id="IPR036770">
    <property type="entry name" value="Ankyrin_rpt-contain_sf"/>
</dbReference>
<feature type="repeat" description="ANK" evidence="3">
    <location>
        <begin position="181"/>
        <end position="213"/>
    </location>
</feature>
<evidence type="ECO:0000313" key="5">
    <source>
        <dbReference type="Proteomes" id="UP000800235"/>
    </source>
</evidence>
<dbReference type="PANTHER" id="PTHR24126:SF14">
    <property type="entry name" value="ANK_REP_REGION DOMAIN-CONTAINING PROTEIN"/>
    <property type="match status" value="1"/>
</dbReference>
<dbReference type="Pfam" id="PF12796">
    <property type="entry name" value="Ank_2"/>
    <property type="match status" value="1"/>
</dbReference>
<dbReference type="AlphaFoldDB" id="A0A9P4NTT1"/>
<dbReference type="SUPFAM" id="SSF48403">
    <property type="entry name" value="Ankyrin repeat"/>
    <property type="match status" value="1"/>
</dbReference>
<dbReference type="Gene3D" id="1.25.40.20">
    <property type="entry name" value="Ankyrin repeat-containing domain"/>
    <property type="match status" value="2"/>
</dbReference>
<accession>A0A9P4NTT1</accession>
<gene>
    <name evidence="4" type="ORF">EJ08DRAFT_201187</name>
</gene>
<dbReference type="PROSITE" id="PS50088">
    <property type="entry name" value="ANK_REPEAT"/>
    <property type="match status" value="1"/>
</dbReference>
<evidence type="ECO:0000313" key="4">
    <source>
        <dbReference type="EMBL" id="KAF2431159.1"/>
    </source>
</evidence>
<sequence>MEHTIVNNGEIGADGEQIRFSDRDLHLLLETDFRKTRRLLKTLRTKIHDMSSLLEWASAHHEPTLRWLVQHGSDANLALRRRRGGWPHSIMSRAALHSAPSAMRFLLENGARPDNNALHMVIRRQSHKRRPRGNPRMTTFPTLTEHERIEMINLLIDYGADINAVEDNLYHQYLNAAYVPRGSTPLRMAVDFRDYEVIKLLVSRGADKNRRDDGGKTALEAAGQLNTRRKTAIKTALVGGSWNAYSCRTRGARGKTISHV</sequence>
<dbReference type="PROSITE" id="PS50297">
    <property type="entry name" value="ANK_REP_REGION"/>
    <property type="match status" value="1"/>
</dbReference>
<dbReference type="EMBL" id="MU007034">
    <property type="protein sequence ID" value="KAF2431159.1"/>
    <property type="molecule type" value="Genomic_DNA"/>
</dbReference>
<dbReference type="PANTHER" id="PTHR24126">
    <property type="entry name" value="ANKYRIN REPEAT, PH AND SEC7 DOMAIN CONTAINING PROTEIN SECG-RELATED"/>
    <property type="match status" value="1"/>
</dbReference>
<organism evidence="4 5">
    <name type="scientific">Tothia fuscella</name>
    <dbReference type="NCBI Taxonomy" id="1048955"/>
    <lineage>
        <taxon>Eukaryota</taxon>
        <taxon>Fungi</taxon>
        <taxon>Dikarya</taxon>
        <taxon>Ascomycota</taxon>
        <taxon>Pezizomycotina</taxon>
        <taxon>Dothideomycetes</taxon>
        <taxon>Pleosporomycetidae</taxon>
        <taxon>Venturiales</taxon>
        <taxon>Cylindrosympodiaceae</taxon>
        <taxon>Tothia</taxon>
    </lineage>
</organism>
<name>A0A9P4NTT1_9PEZI</name>
<evidence type="ECO:0000256" key="1">
    <source>
        <dbReference type="ARBA" id="ARBA00022737"/>
    </source>
</evidence>
<comment type="caution">
    <text evidence="4">The sequence shown here is derived from an EMBL/GenBank/DDBJ whole genome shotgun (WGS) entry which is preliminary data.</text>
</comment>
<evidence type="ECO:0000256" key="2">
    <source>
        <dbReference type="ARBA" id="ARBA00023043"/>
    </source>
</evidence>
<dbReference type="SMART" id="SM00248">
    <property type="entry name" value="ANK"/>
    <property type="match status" value="3"/>
</dbReference>